<keyword evidence="11" id="KW-1185">Reference proteome</keyword>
<comment type="similarity">
    <text evidence="2 8">Belongs to the extradiol ring-cleavage dioxygenase family.</text>
</comment>
<dbReference type="NCBIfam" id="NF045631">
    <property type="entry name" value="exdiol_diox_HsaC"/>
    <property type="match status" value="1"/>
</dbReference>
<dbReference type="InterPro" id="IPR000486">
    <property type="entry name" value="Xdiol_ring_cleave_dOase_1/2"/>
</dbReference>
<keyword evidence="5 8" id="KW-0223">Dioxygenase</keyword>
<evidence type="ECO:0000256" key="8">
    <source>
        <dbReference type="RuleBase" id="RU000683"/>
    </source>
</evidence>
<dbReference type="InterPro" id="IPR054680">
    <property type="entry name" value="HsaC"/>
</dbReference>
<keyword evidence="7 8" id="KW-0408">Iron</keyword>
<dbReference type="CDD" id="cd07252">
    <property type="entry name" value="BphC1-RGP6_N_like"/>
    <property type="match status" value="1"/>
</dbReference>
<accession>A0A7I9V7Z2</accession>
<dbReference type="Pfam" id="PF22632">
    <property type="entry name" value="BphC_D1"/>
    <property type="match status" value="1"/>
</dbReference>
<evidence type="ECO:0000256" key="1">
    <source>
        <dbReference type="ARBA" id="ARBA00001954"/>
    </source>
</evidence>
<feature type="domain" description="VOC" evidence="9">
    <location>
        <begin position="147"/>
        <end position="275"/>
    </location>
</feature>
<evidence type="ECO:0000256" key="4">
    <source>
        <dbReference type="ARBA" id="ARBA00022797"/>
    </source>
</evidence>
<dbReference type="Proteomes" id="UP000444960">
    <property type="component" value="Unassembled WGS sequence"/>
</dbReference>
<dbReference type="InterPro" id="IPR004360">
    <property type="entry name" value="Glyas_Fos-R_dOase_dom"/>
</dbReference>
<evidence type="ECO:0000256" key="5">
    <source>
        <dbReference type="ARBA" id="ARBA00022964"/>
    </source>
</evidence>
<comment type="cofactor">
    <cofactor evidence="1 8">
        <name>Fe(2+)</name>
        <dbReference type="ChEBI" id="CHEBI:29033"/>
    </cofactor>
</comment>
<reference evidence="11" key="1">
    <citation type="submission" date="2019-06" db="EMBL/GenBank/DDBJ databases">
        <title>Gordonia isolated from sludge of a wastewater treatment plant.</title>
        <authorList>
            <person name="Tamura T."/>
            <person name="Aoyama K."/>
            <person name="Kang Y."/>
            <person name="Saito S."/>
            <person name="Akiyama N."/>
            <person name="Yazawa K."/>
            <person name="Gonoi T."/>
            <person name="Mikami Y."/>
        </authorList>
    </citation>
    <scope>NUCLEOTIDE SEQUENCE [LARGE SCALE GENOMIC DNA]</scope>
    <source>
        <strain evidence="11">NBRC 107696</strain>
    </source>
</reference>
<evidence type="ECO:0000259" key="9">
    <source>
        <dbReference type="PROSITE" id="PS51819"/>
    </source>
</evidence>
<gene>
    <name evidence="10" type="ORF">nbrc107696_16490</name>
</gene>
<dbReference type="PANTHER" id="PTHR21366">
    <property type="entry name" value="GLYOXALASE FAMILY PROTEIN"/>
    <property type="match status" value="1"/>
</dbReference>
<dbReference type="EMBL" id="BJOV01000003">
    <property type="protein sequence ID" value="GEE01203.1"/>
    <property type="molecule type" value="Genomic_DNA"/>
</dbReference>
<evidence type="ECO:0000313" key="10">
    <source>
        <dbReference type="EMBL" id="GEE01203.1"/>
    </source>
</evidence>
<dbReference type="PROSITE" id="PS51819">
    <property type="entry name" value="VOC"/>
    <property type="match status" value="2"/>
</dbReference>
<dbReference type="CDD" id="cd07237">
    <property type="entry name" value="BphC1-RGP6_C_like"/>
    <property type="match status" value="1"/>
</dbReference>
<dbReference type="GO" id="GO:0008198">
    <property type="term" value="F:ferrous iron binding"/>
    <property type="evidence" value="ECO:0007669"/>
    <property type="project" value="InterPro"/>
</dbReference>
<dbReference type="Pfam" id="PF00903">
    <property type="entry name" value="Glyoxalase"/>
    <property type="match status" value="1"/>
</dbReference>
<keyword evidence="6 8" id="KW-0560">Oxidoreductase</keyword>
<dbReference type="Gene3D" id="3.10.180.10">
    <property type="entry name" value="2,3-Dihydroxybiphenyl 1,2-Dioxygenase, domain 1"/>
    <property type="match status" value="2"/>
</dbReference>
<dbReference type="InterPro" id="IPR029068">
    <property type="entry name" value="Glyas_Bleomycin-R_OHBP_Dase"/>
</dbReference>
<keyword evidence="3" id="KW-0479">Metal-binding</keyword>
<evidence type="ECO:0000256" key="6">
    <source>
        <dbReference type="ARBA" id="ARBA00023002"/>
    </source>
</evidence>
<keyword evidence="4 8" id="KW-0058">Aromatic hydrocarbons catabolism</keyword>
<protein>
    <submittedName>
        <fullName evidence="10">Iron-dependent extradiol dioxygenase</fullName>
    </submittedName>
</protein>
<comment type="caution">
    <text evidence="10">The sequence shown here is derived from an EMBL/GenBank/DDBJ whole genome shotgun (WGS) entry which is preliminary data.</text>
</comment>
<dbReference type="PANTHER" id="PTHR21366:SF14">
    <property type="entry name" value="GLYOXALASE DOMAIN-CONTAINING PROTEIN 5"/>
    <property type="match status" value="1"/>
</dbReference>
<proteinExistence type="inferred from homology"/>
<dbReference type="SUPFAM" id="SSF54593">
    <property type="entry name" value="Glyoxalase/Bleomycin resistance protein/Dihydroxybiphenyl dioxygenase"/>
    <property type="match status" value="2"/>
</dbReference>
<dbReference type="GO" id="GO:0051213">
    <property type="term" value="F:dioxygenase activity"/>
    <property type="evidence" value="ECO:0007669"/>
    <property type="project" value="UniProtKB-KW"/>
</dbReference>
<dbReference type="PROSITE" id="PS00082">
    <property type="entry name" value="EXTRADIOL_DIOXYGENAS"/>
    <property type="match status" value="1"/>
</dbReference>
<dbReference type="RefSeq" id="WP_161895026.1">
    <property type="nucleotide sequence ID" value="NZ_BJOV01000003.1"/>
</dbReference>
<evidence type="ECO:0000256" key="3">
    <source>
        <dbReference type="ARBA" id="ARBA00022723"/>
    </source>
</evidence>
<dbReference type="AlphaFoldDB" id="A0A7I9V7Z2"/>
<organism evidence="10 11">
    <name type="scientific">Gordonia spumicola</name>
    <dbReference type="NCBI Taxonomy" id="589161"/>
    <lineage>
        <taxon>Bacteria</taxon>
        <taxon>Bacillati</taxon>
        <taxon>Actinomycetota</taxon>
        <taxon>Actinomycetes</taxon>
        <taxon>Mycobacteriales</taxon>
        <taxon>Gordoniaceae</taxon>
        <taxon>Gordonia</taxon>
    </lineage>
</organism>
<evidence type="ECO:0000313" key="11">
    <source>
        <dbReference type="Proteomes" id="UP000444960"/>
    </source>
</evidence>
<evidence type="ECO:0000256" key="7">
    <source>
        <dbReference type="ARBA" id="ARBA00023004"/>
    </source>
</evidence>
<dbReference type="InterPro" id="IPR037523">
    <property type="entry name" value="VOC_core"/>
</dbReference>
<feature type="domain" description="VOC" evidence="9">
    <location>
        <begin position="10"/>
        <end position="125"/>
    </location>
</feature>
<evidence type="ECO:0000256" key="2">
    <source>
        <dbReference type="ARBA" id="ARBA00008784"/>
    </source>
</evidence>
<dbReference type="InterPro" id="IPR050383">
    <property type="entry name" value="GlyoxalaseI/FosfomycinResist"/>
</dbReference>
<sequence length="305" mass="33899">MTDDQSPIRSLGYMRIDATDMAAWREYGLKVLGMVEGSGNIPGALYLRMDDFPARLVIVPSDRDHLACSGWETANAAALQEVRDRLTANDVEFREGTPDEIADRRVAELIVFADPDGNVLEAFHGVALQHRRVVSPYGHSFVTGEQGLGHVVLTTTDDARALAFYRDVLGFRLRDSMRLPPQIVGRQEGEEPAWLRFFGCNPRHHSLAFLPIPNPTGIVHLMVEVPEADDVGLAHDRALRKKVPMSATLGRHVNDLMLSFYMKTPGGFDVEFGCEGRQVDDDDWIARESTAVSLWGHDFTIGMKG</sequence>
<dbReference type="OrthoDB" id="6909416at2"/>
<name>A0A7I9V7Z2_9ACTN</name>